<gene>
    <name evidence="7" type="ORF">CTDIVETGP_0586</name>
</gene>
<dbReference type="RefSeq" id="WP_017894825.1">
    <property type="nucleotide sequence ID" value="NZ_CBXI010000008.1"/>
</dbReference>
<evidence type="ECO:0000256" key="5">
    <source>
        <dbReference type="SAM" id="Phobius"/>
    </source>
</evidence>
<feature type="domain" description="NfeD-like C-terminal" evidence="6">
    <location>
        <begin position="85"/>
        <end position="140"/>
    </location>
</feature>
<dbReference type="Proteomes" id="UP000019482">
    <property type="component" value="Unassembled WGS sequence"/>
</dbReference>
<name>W6N353_CLOTY</name>
<dbReference type="GO" id="GO:0005886">
    <property type="term" value="C:plasma membrane"/>
    <property type="evidence" value="ECO:0007669"/>
    <property type="project" value="TreeGrafter"/>
</dbReference>
<dbReference type="InterPro" id="IPR002810">
    <property type="entry name" value="NfeD-like_C"/>
</dbReference>
<evidence type="ECO:0000256" key="1">
    <source>
        <dbReference type="ARBA" id="ARBA00004141"/>
    </source>
</evidence>
<evidence type="ECO:0000256" key="4">
    <source>
        <dbReference type="ARBA" id="ARBA00023136"/>
    </source>
</evidence>
<protein>
    <recommendedName>
        <fullName evidence="6">NfeD-like C-terminal domain-containing protein</fullName>
    </recommendedName>
</protein>
<feature type="transmembrane region" description="Helical" evidence="5">
    <location>
        <begin position="7"/>
        <end position="40"/>
    </location>
</feature>
<accession>W6N353</accession>
<organism evidence="7 8">
    <name type="scientific">Clostridium tyrobutyricum DIVETGP</name>
    <dbReference type="NCBI Taxonomy" id="1408889"/>
    <lineage>
        <taxon>Bacteria</taxon>
        <taxon>Bacillati</taxon>
        <taxon>Bacillota</taxon>
        <taxon>Clostridia</taxon>
        <taxon>Eubacteriales</taxon>
        <taxon>Clostridiaceae</taxon>
        <taxon>Clostridium</taxon>
    </lineage>
</organism>
<dbReference type="EMBL" id="CBXI010000008">
    <property type="protein sequence ID" value="CDL90516.1"/>
    <property type="molecule type" value="Genomic_DNA"/>
</dbReference>
<dbReference type="InterPro" id="IPR012340">
    <property type="entry name" value="NA-bd_OB-fold"/>
</dbReference>
<sequence>MSPNLILWIVIGIAALILDILTSAFLFVWFTVGAICAIISDALGYSVAVQFIVFIIVSIVLVLVCYPLIKKNVKNKIKPTALREETYKGREIIVDAEMQENNAVKLDGVLWKIEDVSIKLQKGQKFKILGMNGNKVIIKKLES</sequence>
<dbReference type="GeneID" id="29420099"/>
<comment type="caution">
    <text evidence="7">The sequence shown here is derived from an EMBL/GenBank/DDBJ whole genome shotgun (WGS) entry which is preliminary data.</text>
</comment>
<reference evidence="7 8" key="1">
    <citation type="journal article" date="2015" name="Genome Announc.">
        <title>Draft Genome Sequence of Clostridium tyrobutyricum Strain DIVETGP, Isolated from Cow's Milk for Grana Padano Production.</title>
        <authorList>
            <person name="Soggiu A."/>
            <person name="Piras C."/>
            <person name="Gaiarsa S."/>
            <person name="Sassera D."/>
            <person name="Roncada P."/>
            <person name="Bendixen E."/>
            <person name="Brasca M."/>
            <person name="Bonizzi L."/>
        </authorList>
    </citation>
    <scope>NUCLEOTIDE SEQUENCE [LARGE SCALE GENOMIC DNA]</scope>
    <source>
        <strain evidence="7 8">DIVETGP</strain>
    </source>
</reference>
<dbReference type="OrthoDB" id="1726749at2"/>
<keyword evidence="2 5" id="KW-0812">Transmembrane</keyword>
<evidence type="ECO:0000259" key="6">
    <source>
        <dbReference type="Pfam" id="PF01957"/>
    </source>
</evidence>
<evidence type="ECO:0000313" key="8">
    <source>
        <dbReference type="Proteomes" id="UP000019482"/>
    </source>
</evidence>
<keyword evidence="4 5" id="KW-0472">Membrane</keyword>
<dbReference type="InterPro" id="IPR052165">
    <property type="entry name" value="Membrane_assoc_protease"/>
</dbReference>
<dbReference type="AlphaFoldDB" id="W6N353"/>
<evidence type="ECO:0000313" key="7">
    <source>
        <dbReference type="EMBL" id="CDL90516.1"/>
    </source>
</evidence>
<proteinExistence type="predicted"/>
<keyword evidence="8" id="KW-1185">Reference proteome</keyword>
<dbReference type="Gene3D" id="2.40.50.140">
    <property type="entry name" value="Nucleic acid-binding proteins"/>
    <property type="match status" value="1"/>
</dbReference>
<dbReference type="Pfam" id="PF01957">
    <property type="entry name" value="NfeD"/>
    <property type="match status" value="1"/>
</dbReference>
<keyword evidence="3 5" id="KW-1133">Transmembrane helix</keyword>
<dbReference type="SUPFAM" id="SSF141322">
    <property type="entry name" value="NfeD domain-like"/>
    <property type="match status" value="1"/>
</dbReference>
<dbReference type="PANTHER" id="PTHR33507">
    <property type="entry name" value="INNER MEMBRANE PROTEIN YBBJ"/>
    <property type="match status" value="1"/>
</dbReference>
<evidence type="ECO:0000256" key="2">
    <source>
        <dbReference type="ARBA" id="ARBA00022692"/>
    </source>
</evidence>
<comment type="subcellular location">
    <subcellularLocation>
        <location evidence="1">Membrane</location>
        <topology evidence="1">Multi-pass membrane protein</topology>
    </subcellularLocation>
</comment>
<dbReference type="PANTHER" id="PTHR33507:SF3">
    <property type="entry name" value="INNER MEMBRANE PROTEIN YBBJ"/>
    <property type="match status" value="1"/>
</dbReference>
<feature type="transmembrane region" description="Helical" evidence="5">
    <location>
        <begin position="46"/>
        <end position="69"/>
    </location>
</feature>
<evidence type="ECO:0000256" key="3">
    <source>
        <dbReference type="ARBA" id="ARBA00022989"/>
    </source>
</evidence>